<evidence type="ECO:0000313" key="4">
    <source>
        <dbReference type="Proteomes" id="UP000182264"/>
    </source>
</evidence>
<dbReference type="KEGG" id="pace:A6070_10655"/>
<proteinExistence type="predicted"/>
<evidence type="ECO:0008006" key="5">
    <source>
        <dbReference type="Google" id="ProtNLM"/>
    </source>
</evidence>
<feature type="region of interest" description="Disordered" evidence="1">
    <location>
        <begin position="104"/>
        <end position="145"/>
    </location>
</feature>
<gene>
    <name evidence="3" type="ORF">A7E75_02035</name>
</gene>
<feature type="signal peptide" evidence="2">
    <location>
        <begin position="1"/>
        <end position="19"/>
    </location>
</feature>
<evidence type="ECO:0000256" key="1">
    <source>
        <dbReference type="SAM" id="MobiDB-lite"/>
    </source>
</evidence>
<dbReference type="EMBL" id="CP015518">
    <property type="protein sequence ID" value="APG23937.1"/>
    <property type="molecule type" value="Genomic_DNA"/>
</dbReference>
<feature type="compositionally biased region" description="Basic and acidic residues" evidence="1">
    <location>
        <begin position="117"/>
        <end position="126"/>
    </location>
</feature>
<sequence>MINTAIFVIAALILSGCSAASLRKAEQETGFVALANPLGEVIHFPLLVASMVANAANRPEFVVEKREPWRPGLPGDISKEEYEALSDEEYLSLIARARGAERKAARSASGVGSDYPGKTEAKEPTDTKQLSTRDLQLPLFSPVPN</sequence>
<organism evidence="3 4">
    <name type="scientific">Syntrophotalea acetylenica</name>
    <name type="common">Pelobacter acetylenicus</name>
    <dbReference type="NCBI Taxonomy" id="29542"/>
    <lineage>
        <taxon>Bacteria</taxon>
        <taxon>Pseudomonadati</taxon>
        <taxon>Thermodesulfobacteriota</taxon>
        <taxon>Desulfuromonadia</taxon>
        <taxon>Desulfuromonadales</taxon>
        <taxon>Syntrophotaleaceae</taxon>
        <taxon>Syntrophotalea</taxon>
    </lineage>
</organism>
<evidence type="ECO:0000256" key="2">
    <source>
        <dbReference type="SAM" id="SignalP"/>
    </source>
</evidence>
<evidence type="ECO:0000313" key="3">
    <source>
        <dbReference type="EMBL" id="APG23937.1"/>
    </source>
</evidence>
<keyword evidence="2" id="KW-0732">Signal</keyword>
<accession>A0A1L3GDG2</accession>
<protein>
    <recommendedName>
        <fullName evidence="5">Lipoprotein</fullName>
    </recommendedName>
</protein>
<reference evidence="3 4" key="1">
    <citation type="journal article" date="2017" name="Genome Announc.">
        <title>Complete Genome Sequences of Two Acetylene-Fermenting Pelobacter acetylenicus Strains.</title>
        <authorList>
            <person name="Sutton J.M."/>
            <person name="Baesman S.M."/>
            <person name="Fierst J.L."/>
            <person name="Poret-Peterson A.T."/>
            <person name="Oremland R.S."/>
            <person name="Dunlap D.S."/>
            <person name="Akob D.M."/>
        </authorList>
    </citation>
    <scope>NUCLEOTIDE SEQUENCE [LARGE SCALE GENOMIC DNA]</scope>
    <source>
        <strain evidence="3 4">DSM 3247</strain>
    </source>
</reference>
<dbReference type="Proteomes" id="UP000182264">
    <property type="component" value="Chromosome"/>
</dbReference>
<feature type="chain" id="PRO_5012182463" description="Lipoprotein" evidence="2">
    <location>
        <begin position="20"/>
        <end position="145"/>
    </location>
</feature>
<dbReference type="AlphaFoldDB" id="A0A1L3GDG2"/>
<keyword evidence="4" id="KW-1185">Reference proteome</keyword>
<name>A0A1L3GDG2_SYNAC</name>